<dbReference type="RefSeq" id="WP_052659946.1">
    <property type="nucleotide sequence ID" value="NZ_JARVXG010000051.1"/>
</dbReference>
<dbReference type="SMART" id="SM00460">
    <property type="entry name" value="TGc"/>
    <property type="match status" value="1"/>
</dbReference>
<reference evidence="2" key="1">
    <citation type="submission" date="2014-08" db="EMBL/GenBank/DDBJ databases">
        <authorList>
            <person name="Wibberg D."/>
        </authorList>
    </citation>
    <scope>NUCLEOTIDE SEQUENCE</scope>
</reference>
<dbReference type="PANTHER" id="PTHR33490:SF3">
    <property type="entry name" value="CONSERVED INTEGRAL MEMBRANE PROTEIN"/>
    <property type="match status" value="1"/>
</dbReference>
<protein>
    <recommendedName>
        <fullName evidence="1">Transglutaminase-like domain-containing protein</fullName>
    </recommendedName>
</protein>
<dbReference type="Pfam" id="PF01841">
    <property type="entry name" value="Transglut_core"/>
    <property type="match status" value="1"/>
</dbReference>
<dbReference type="Gene3D" id="3.10.620.30">
    <property type="match status" value="1"/>
</dbReference>
<dbReference type="EMBL" id="LN515531">
    <property type="protein sequence ID" value="CEA12749.1"/>
    <property type="molecule type" value="Genomic_DNA"/>
</dbReference>
<dbReference type="AlphaFoldDB" id="A0A090I1N7"/>
<dbReference type="Pfam" id="PF09373">
    <property type="entry name" value="PMBR"/>
    <property type="match status" value="1"/>
</dbReference>
<dbReference type="SUPFAM" id="SSF54001">
    <property type="entry name" value="Cysteine proteinases"/>
    <property type="match status" value="1"/>
</dbReference>
<dbReference type="PANTHER" id="PTHR33490">
    <property type="entry name" value="BLR5614 PROTEIN-RELATED"/>
    <property type="match status" value="1"/>
</dbReference>
<organism evidence="2">
    <name type="scientific">Methanobacterium formicicum</name>
    <dbReference type="NCBI Taxonomy" id="2162"/>
    <lineage>
        <taxon>Archaea</taxon>
        <taxon>Methanobacteriati</taxon>
        <taxon>Methanobacteriota</taxon>
        <taxon>Methanomada group</taxon>
        <taxon>Methanobacteria</taxon>
        <taxon>Methanobacteriales</taxon>
        <taxon>Methanobacteriaceae</taxon>
        <taxon>Methanobacterium</taxon>
    </lineage>
</organism>
<dbReference type="KEGG" id="mfi:DSM1535_0386"/>
<accession>A0A090I1N7</accession>
<feature type="domain" description="Transglutaminase-like" evidence="1">
    <location>
        <begin position="215"/>
        <end position="275"/>
    </location>
</feature>
<sequence>MVKTISETLDASKRVTNYIQSKRSTPLTVNVGGETVSRPSFNRMMAAAIIEINNNTNQNIRTDSVDDPSNPMGGLPENKLLKADYIDAAQRTKDFIEANKKMPNYINTPLGQMSPYNFMDMYSRALNFYADEKYLPAFIYTNSLGGGTSPSQPTQPSVPDDLKPYLDKTANCQVNDPVIQNLAKQFTTAEQAFNYVRDVYGYDYYYNTRRGALGTYRDKIGNCVDLSHLLIAILRAMGIPAMYRHVLAQFKSGQIGHVYVRAYVNGEYVALDASNNNNGYNNIVSWKLVQVYNNYRELPF</sequence>
<dbReference type="InterPro" id="IPR018975">
    <property type="entry name" value="Pseudomurein-binding_repeat"/>
</dbReference>
<name>A0A090I1N7_METFO</name>
<evidence type="ECO:0000259" key="1">
    <source>
        <dbReference type="SMART" id="SM00460"/>
    </source>
</evidence>
<proteinExistence type="predicted"/>
<dbReference type="InterPro" id="IPR002931">
    <property type="entry name" value="Transglutaminase-like"/>
</dbReference>
<dbReference type="PATRIC" id="fig|2162.9.peg.404"/>
<dbReference type="InterPro" id="IPR038765">
    <property type="entry name" value="Papain-like_cys_pep_sf"/>
</dbReference>
<evidence type="ECO:0000313" key="2">
    <source>
        <dbReference type="EMBL" id="CEA12749.1"/>
    </source>
</evidence>
<gene>
    <name evidence="2" type="ORF">DSM1535_0386</name>
</gene>